<evidence type="ECO:0000256" key="4">
    <source>
        <dbReference type="ARBA" id="ARBA00023065"/>
    </source>
</evidence>
<keyword evidence="5 8" id="KW-0472">Membrane</keyword>
<keyword evidence="7 8" id="KW-0066">ATP synthesis</keyword>
<proteinExistence type="inferred from homology"/>
<dbReference type="SUPFAM" id="SSF47928">
    <property type="entry name" value="N-terminal domain of the delta subunit of the F1F0-ATP synthase"/>
    <property type="match status" value="1"/>
</dbReference>
<evidence type="ECO:0000256" key="1">
    <source>
        <dbReference type="ARBA" id="ARBA00004370"/>
    </source>
</evidence>
<dbReference type="HAMAP" id="MF_01416">
    <property type="entry name" value="ATP_synth_delta_bact"/>
    <property type="match status" value="1"/>
</dbReference>
<keyword evidence="10" id="KW-1185">Reference proteome</keyword>
<protein>
    <recommendedName>
        <fullName evidence="8">ATP synthase subunit delta</fullName>
    </recommendedName>
    <alternativeName>
        <fullName evidence="8">ATP synthase F(1) sector subunit delta</fullName>
    </alternativeName>
    <alternativeName>
        <fullName evidence="8">F-type ATPase subunit delta</fullName>
        <shortName evidence="8">F-ATPase subunit delta</shortName>
    </alternativeName>
</protein>
<dbReference type="Proteomes" id="UP000254280">
    <property type="component" value="Unassembled WGS sequence"/>
</dbReference>
<dbReference type="InterPro" id="IPR026015">
    <property type="entry name" value="ATP_synth_OSCP/delta_N_sf"/>
</dbReference>
<dbReference type="PANTHER" id="PTHR11910">
    <property type="entry name" value="ATP SYNTHASE DELTA CHAIN"/>
    <property type="match status" value="1"/>
</dbReference>
<evidence type="ECO:0000313" key="9">
    <source>
        <dbReference type="EMBL" id="SUB34517.1"/>
    </source>
</evidence>
<dbReference type="Gene3D" id="1.10.520.20">
    <property type="entry name" value="N-terminal domain of the delta subunit of the F1F0-ATP synthase"/>
    <property type="match status" value="1"/>
</dbReference>
<keyword evidence="4 8" id="KW-0406">Ion transport</keyword>
<keyword evidence="8" id="KW-1003">Cell membrane</keyword>
<dbReference type="AlphaFoldDB" id="A0A379B7E7"/>
<comment type="subcellular location">
    <subcellularLocation>
        <location evidence="8">Cell membrane</location>
        <topology evidence="8">Peripheral membrane protein</topology>
    </subcellularLocation>
    <subcellularLocation>
        <location evidence="1">Membrane</location>
    </subcellularLocation>
</comment>
<dbReference type="GO" id="GO:0005886">
    <property type="term" value="C:plasma membrane"/>
    <property type="evidence" value="ECO:0007669"/>
    <property type="project" value="UniProtKB-SubCell"/>
</dbReference>
<reference evidence="9 10" key="1">
    <citation type="submission" date="2018-06" db="EMBL/GenBank/DDBJ databases">
        <authorList>
            <consortium name="Pathogen Informatics"/>
            <person name="Doyle S."/>
        </authorList>
    </citation>
    <scope>NUCLEOTIDE SEQUENCE [LARGE SCALE GENOMIC DNA]</scope>
    <source>
        <strain evidence="9 10">NCTC10699</strain>
    </source>
</reference>
<dbReference type="PRINTS" id="PR00125">
    <property type="entry name" value="ATPASEDELTA"/>
</dbReference>
<comment type="function">
    <text evidence="8">This protein is part of the stalk that links CF(0) to CF(1). It either transmits conformational changes from CF(0) to CF(1) or is implicated in proton conduction.</text>
</comment>
<comment type="function">
    <text evidence="8">F(1)F(0) ATP synthase produces ATP from ADP in the presence of a proton or sodium gradient. F-type ATPases consist of two structural domains, F(1) containing the extramembraneous catalytic core and F(0) containing the membrane proton channel, linked together by a central stalk and a peripheral stalk. During catalysis, ATP synthesis in the catalytic domain of F(1) is coupled via a rotary mechanism of the central stalk subunits to proton translocation.</text>
</comment>
<dbReference type="GO" id="GO:0045259">
    <property type="term" value="C:proton-transporting ATP synthase complex"/>
    <property type="evidence" value="ECO:0007669"/>
    <property type="project" value="UniProtKB-KW"/>
</dbReference>
<sequence length="182" mass="20138">MSELTTIARPYAKAAFDFAVEQSATDKSAVKKWAEMLNFLAEVVKNDAMNDFLSSSLSADKLADTVISICGEQLDKSGQNLVRLMAENKRLTVLPAVADEFQHYVEEHHEITEVEVISAQPLNEKQQQKIAAAMEKRLARKVKLNCSIDSSLIAGAIIRTDDFVIDGSSRGQLNRLANELQL</sequence>
<dbReference type="NCBIfam" id="TIGR01145">
    <property type="entry name" value="ATP_synt_delta"/>
    <property type="match status" value="1"/>
</dbReference>
<evidence type="ECO:0000313" key="10">
    <source>
        <dbReference type="Proteomes" id="UP000254280"/>
    </source>
</evidence>
<dbReference type="Pfam" id="PF00213">
    <property type="entry name" value="OSCP"/>
    <property type="match status" value="1"/>
</dbReference>
<evidence type="ECO:0000256" key="3">
    <source>
        <dbReference type="ARBA" id="ARBA00022781"/>
    </source>
</evidence>
<dbReference type="GO" id="GO:0046933">
    <property type="term" value="F:proton-transporting ATP synthase activity, rotational mechanism"/>
    <property type="evidence" value="ECO:0007669"/>
    <property type="project" value="UniProtKB-UniRule"/>
</dbReference>
<comment type="similarity">
    <text evidence="8">Belongs to the ATPase delta chain family.</text>
</comment>
<dbReference type="EMBL" id="UGSS01000002">
    <property type="protein sequence ID" value="SUB34517.1"/>
    <property type="molecule type" value="Genomic_DNA"/>
</dbReference>
<organism evidence="9 10">
    <name type="scientific">[Pasteurella] mairii</name>
    <dbReference type="NCBI Taxonomy" id="757"/>
    <lineage>
        <taxon>Bacteria</taxon>
        <taxon>Pseudomonadati</taxon>
        <taxon>Pseudomonadota</taxon>
        <taxon>Gammaproteobacteria</taxon>
        <taxon>Pasteurellales</taxon>
        <taxon>Pasteurellaceae</taxon>
    </lineage>
</organism>
<accession>A0A379B7E7</accession>
<gene>
    <name evidence="8 9" type="primary">atpH</name>
    <name evidence="9" type="ORF">NCTC10699_02188</name>
</gene>
<keyword evidence="2 8" id="KW-0813">Transport</keyword>
<dbReference type="OrthoDB" id="9816221at2"/>
<evidence type="ECO:0000256" key="8">
    <source>
        <dbReference type="HAMAP-Rule" id="MF_01416"/>
    </source>
</evidence>
<evidence type="ECO:0000256" key="6">
    <source>
        <dbReference type="ARBA" id="ARBA00023196"/>
    </source>
</evidence>
<dbReference type="NCBIfam" id="NF004404">
    <property type="entry name" value="PRK05758.2-5"/>
    <property type="match status" value="1"/>
</dbReference>
<dbReference type="InterPro" id="IPR000711">
    <property type="entry name" value="ATPase_OSCP/dsu"/>
</dbReference>
<keyword evidence="3 8" id="KW-0375">Hydrogen ion transport</keyword>
<dbReference type="NCBIfam" id="NF004402">
    <property type="entry name" value="PRK05758.2-2"/>
    <property type="match status" value="1"/>
</dbReference>
<evidence type="ECO:0000256" key="7">
    <source>
        <dbReference type="ARBA" id="ARBA00023310"/>
    </source>
</evidence>
<evidence type="ECO:0000256" key="2">
    <source>
        <dbReference type="ARBA" id="ARBA00022448"/>
    </source>
</evidence>
<name>A0A379B7E7_9PAST</name>
<evidence type="ECO:0000256" key="5">
    <source>
        <dbReference type="ARBA" id="ARBA00023136"/>
    </source>
</evidence>
<keyword evidence="6 8" id="KW-0139">CF(1)</keyword>